<keyword evidence="4" id="KW-0762">Sugar transport</keyword>
<dbReference type="GO" id="GO:0016301">
    <property type="term" value="F:kinase activity"/>
    <property type="evidence" value="ECO:0007669"/>
    <property type="project" value="UniProtKB-KW"/>
</dbReference>
<evidence type="ECO:0000256" key="2">
    <source>
        <dbReference type="ARBA" id="ARBA00022448"/>
    </source>
</evidence>
<feature type="domain" description="PTS EIIA type-4" evidence="8">
    <location>
        <begin position="1"/>
        <end position="122"/>
    </location>
</feature>
<accession>A0A415EXC2</accession>
<gene>
    <name evidence="9" type="ORF">DW084_02245</name>
</gene>
<dbReference type="PANTHER" id="PTHR33799">
    <property type="entry name" value="PTS PERMEASE-RELATED-RELATED"/>
    <property type="match status" value="1"/>
</dbReference>
<dbReference type="SUPFAM" id="SSF53062">
    <property type="entry name" value="PTS system fructose IIA component-like"/>
    <property type="match status" value="1"/>
</dbReference>
<organism evidence="9 10">
    <name type="scientific">Enterococcus casseliflavus</name>
    <name type="common">Enterococcus flavescens</name>
    <dbReference type="NCBI Taxonomy" id="37734"/>
    <lineage>
        <taxon>Bacteria</taxon>
        <taxon>Bacillati</taxon>
        <taxon>Bacillota</taxon>
        <taxon>Bacilli</taxon>
        <taxon>Lactobacillales</taxon>
        <taxon>Enterococcaceae</taxon>
        <taxon>Enterococcus</taxon>
    </lineage>
</organism>
<keyword evidence="2" id="KW-0813">Transport</keyword>
<keyword evidence="6" id="KW-0598">Phosphotransferase system</keyword>
<sequence>MKVIVASHGNFGTGLLQSYQMIAGENDQLIAIQLTDAGVEAFKKQFYQVMEQLKEEEVLILTDIKGGTPFNVSYNYLLEQKKPIKLVAGMNLPMLLEVGLAVGSRSFDALFDLAIAAGKDGVTFIEDDNEFEDENIF</sequence>
<evidence type="ECO:0000256" key="5">
    <source>
        <dbReference type="ARBA" id="ARBA00022679"/>
    </source>
</evidence>
<evidence type="ECO:0000256" key="3">
    <source>
        <dbReference type="ARBA" id="ARBA00022490"/>
    </source>
</evidence>
<proteinExistence type="predicted"/>
<dbReference type="PROSITE" id="PS51096">
    <property type="entry name" value="PTS_EIIA_TYPE_4"/>
    <property type="match status" value="1"/>
</dbReference>
<protein>
    <submittedName>
        <fullName evidence="9">PTS mannose/fructose/sorbose family IIA subunit</fullName>
    </submittedName>
</protein>
<evidence type="ECO:0000256" key="7">
    <source>
        <dbReference type="ARBA" id="ARBA00022777"/>
    </source>
</evidence>
<evidence type="ECO:0000259" key="8">
    <source>
        <dbReference type="PROSITE" id="PS51096"/>
    </source>
</evidence>
<evidence type="ECO:0000256" key="4">
    <source>
        <dbReference type="ARBA" id="ARBA00022597"/>
    </source>
</evidence>
<dbReference type="Gene3D" id="3.40.50.510">
    <property type="entry name" value="Phosphotransferase system, mannose-type IIA component"/>
    <property type="match status" value="1"/>
</dbReference>
<dbReference type="Pfam" id="PF03610">
    <property type="entry name" value="EIIA-man"/>
    <property type="match status" value="1"/>
</dbReference>
<dbReference type="Proteomes" id="UP000286288">
    <property type="component" value="Unassembled WGS sequence"/>
</dbReference>
<dbReference type="AlphaFoldDB" id="A0A415EXC2"/>
<evidence type="ECO:0000313" key="10">
    <source>
        <dbReference type="Proteomes" id="UP000286288"/>
    </source>
</evidence>
<dbReference type="GO" id="GO:0009401">
    <property type="term" value="P:phosphoenolpyruvate-dependent sugar phosphotransferase system"/>
    <property type="evidence" value="ECO:0007669"/>
    <property type="project" value="UniProtKB-KW"/>
</dbReference>
<dbReference type="GO" id="GO:0016020">
    <property type="term" value="C:membrane"/>
    <property type="evidence" value="ECO:0007669"/>
    <property type="project" value="InterPro"/>
</dbReference>
<dbReference type="EMBL" id="QRMZ01000002">
    <property type="protein sequence ID" value="RHK07965.1"/>
    <property type="molecule type" value="Genomic_DNA"/>
</dbReference>
<dbReference type="PANTHER" id="PTHR33799:SF1">
    <property type="entry name" value="PTS SYSTEM MANNOSE-SPECIFIC EIIAB COMPONENT-RELATED"/>
    <property type="match status" value="1"/>
</dbReference>
<keyword evidence="7" id="KW-0418">Kinase</keyword>
<keyword evidence="3" id="KW-0963">Cytoplasm</keyword>
<name>A0A415EXC2_ENTCA</name>
<keyword evidence="5" id="KW-0808">Transferase</keyword>
<evidence type="ECO:0000256" key="6">
    <source>
        <dbReference type="ARBA" id="ARBA00022683"/>
    </source>
</evidence>
<dbReference type="GO" id="GO:0005737">
    <property type="term" value="C:cytoplasm"/>
    <property type="evidence" value="ECO:0007669"/>
    <property type="project" value="UniProtKB-SubCell"/>
</dbReference>
<evidence type="ECO:0000256" key="1">
    <source>
        <dbReference type="ARBA" id="ARBA00004496"/>
    </source>
</evidence>
<dbReference type="InterPro" id="IPR033887">
    <property type="entry name" value="PTS_IIA_man"/>
</dbReference>
<dbReference type="RefSeq" id="WP_123833593.1">
    <property type="nucleotide sequence ID" value="NZ_CABGRH010000004.1"/>
</dbReference>
<comment type="caution">
    <text evidence="9">The sequence shown here is derived from an EMBL/GenBank/DDBJ whole genome shotgun (WGS) entry which is preliminary data.</text>
</comment>
<comment type="subcellular location">
    <subcellularLocation>
        <location evidence="1">Cytoplasm</location>
    </subcellularLocation>
</comment>
<dbReference type="InterPro" id="IPR004701">
    <property type="entry name" value="PTS_EIIA_man-typ"/>
</dbReference>
<dbReference type="InterPro" id="IPR051471">
    <property type="entry name" value="Bacterial_PTS_sugar_comp"/>
</dbReference>
<dbReference type="CDD" id="cd00006">
    <property type="entry name" value="PTS_IIA_man"/>
    <property type="match status" value="1"/>
</dbReference>
<reference evidence="9 10" key="1">
    <citation type="submission" date="2018-08" db="EMBL/GenBank/DDBJ databases">
        <title>A genome reference for cultivated species of the human gut microbiota.</title>
        <authorList>
            <person name="Zou Y."/>
            <person name="Xue W."/>
            <person name="Luo G."/>
        </authorList>
    </citation>
    <scope>NUCLEOTIDE SEQUENCE [LARGE SCALE GENOMIC DNA]</scope>
    <source>
        <strain evidence="9 10">AF48-16</strain>
    </source>
</reference>
<dbReference type="InterPro" id="IPR036662">
    <property type="entry name" value="PTS_EIIA_man-typ_sf"/>
</dbReference>
<evidence type="ECO:0000313" key="9">
    <source>
        <dbReference type="EMBL" id="RHK07965.1"/>
    </source>
</evidence>